<reference evidence="4" key="1">
    <citation type="journal article" date="2017" name="Genome Biol.">
        <title>Comparative genomics reveals high biological diversity and specific adaptations in the industrially and medically important fungal genus Aspergillus.</title>
        <authorList>
            <person name="de Vries R.P."/>
            <person name="Riley R."/>
            <person name="Wiebenga A."/>
            <person name="Aguilar-Osorio G."/>
            <person name="Amillis S."/>
            <person name="Uchima C.A."/>
            <person name="Anderluh G."/>
            <person name="Asadollahi M."/>
            <person name="Askin M."/>
            <person name="Barry K."/>
            <person name="Battaglia E."/>
            <person name="Bayram O."/>
            <person name="Benocci T."/>
            <person name="Braus-Stromeyer S.A."/>
            <person name="Caldana C."/>
            <person name="Canovas D."/>
            <person name="Cerqueira G.C."/>
            <person name="Chen F."/>
            <person name="Chen W."/>
            <person name="Choi C."/>
            <person name="Clum A."/>
            <person name="Dos Santos R.A."/>
            <person name="Damasio A.R."/>
            <person name="Diallinas G."/>
            <person name="Emri T."/>
            <person name="Fekete E."/>
            <person name="Flipphi M."/>
            <person name="Freyberg S."/>
            <person name="Gallo A."/>
            <person name="Gournas C."/>
            <person name="Habgood R."/>
            <person name="Hainaut M."/>
            <person name="Harispe M.L."/>
            <person name="Henrissat B."/>
            <person name="Hilden K.S."/>
            <person name="Hope R."/>
            <person name="Hossain A."/>
            <person name="Karabika E."/>
            <person name="Karaffa L."/>
            <person name="Karanyi Z."/>
            <person name="Krasevec N."/>
            <person name="Kuo A."/>
            <person name="Kusch H."/>
            <person name="LaButti K."/>
            <person name="Lagendijk E.L."/>
            <person name="Lapidus A."/>
            <person name="Levasseur A."/>
            <person name="Lindquist E."/>
            <person name="Lipzen A."/>
            <person name="Logrieco A.F."/>
            <person name="MacCabe A."/>
            <person name="Maekelae M.R."/>
            <person name="Malavazi I."/>
            <person name="Melin P."/>
            <person name="Meyer V."/>
            <person name="Mielnichuk N."/>
            <person name="Miskei M."/>
            <person name="Molnar A.P."/>
            <person name="Mule G."/>
            <person name="Ngan C.Y."/>
            <person name="Orejas M."/>
            <person name="Orosz E."/>
            <person name="Ouedraogo J.P."/>
            <person name="Overkamp K.M."/>
            <person name="Park H.-S."/>
            <person name="Perrone G."/>
            <person name="Piumi F."/>
            <person name="Punt P.J."/>
            <person name="Ram A.F."/>
            <person name="Ramon A."/>
            <person name="Rauscher S."/>
            <person name="Record E."/>
            <person name="Riano-Pachon D.M."/>
            <person name="Robert V."/>
            <person name="Roehrig J."/>
            <person name="Ruller R."/>
            <person name="Salamov A."/>
            <person name="Salih N.S."/>
            <person name="Samson R.A."/>
            <person name="Sandor E."/>
            <person name="Sanguinetti M."/>
            <person name="Schuetze T."/>
            <person name="Sepcic K."/>
            <person name="Shelest E."/>
            <person name="Sherlock G."/>
            <person name="Sophianopoulou V."/>
            <person name="Squina F.M."/>
            <person name="Sun H."/>
            <person name="Susca A."/>
            <person name="Todd R.B."/>
            <person name="Tsang A."/>
            <person name="Unkles S.E."/>
            <person name="van de Wiele N."/>
            <person name="van Rossen-Uffink D."/>
            <person name="Oliveira J.V."/>
            <person name="Vesth T.C."/>
            <person name="Visser J."/>
            <person name="Yu J.-H."/>
            <person name="Zhou M."/>
            <person name="Andersen M.R."/>
            <person name="Archer D.B."/>
            <person name="Baker S.E."/>
            <person name="Benoit I."/>
            <person name="Brakhage A.A."/>
            <person name="Braus G.H."/>
            <person name="Fischer R."/>
            <person name="Frisvad J.C."/>
            <person name="Goldman G.H."/>
            <person name="Houbraken J."/>
            <person name="Oakley B."/>
            <person name="Pocsi I."/>
            <person name="Scazzocchio C."/>
            <person name="Seiboth B."/>
            <person name="vanKuyk P.A."/>
            <person name="Wortman J."/>
            <person name="Dyer P.S."/>
            <person name="Grigoriev I.V."/>
        </authorList>
    </citation>
    <scope>NUCLEOTIDE SEQUENCE [LARGE SCALE GENOMIC DNA]</scope>
    <source>
        <strain evidence="4">CBS 106.47</strain>
    </source>
</reference>
<dbReference type="EMBL" id="KV878238">
    <property type="protein sequence ID" value="OJZ89190.1"/>
    <property type="molecule type" value="Genomic_DNA"/>
</dbReference>
<evidence type="ECO:0000313" key="3">
    <source>
        <dbReference type="EMBL" id="OJZ89190.1"/>
    </source>
</evidence>
<accession>A0A1M3TQU5</accession>
<keyword evidence="2" id="KW-1133">Transmembrane helix</keyword>
<dbReference type="VEuPathDB" id="FungiDB:ASPFODRAFT_483717"/>
<evidence type="ECO:0000256" key="1">
    <source>
        <dbReference type="SAM" id="MobiDB-lite"/>
    </source>
</evidence>
<proteinExistence type="predicted"/>
<evidence type="ECO:0000256" key="2">
    <source>
        <dbReference type="SAM" id="Phobius"/>
    </source>
</evidence>
<protein>
    <submittedName>
        <fullName evidence="3">Uncharacterized protein</fullName>
    </submittedName>
</protein>
<name>A0A1M3TQU5_ASPLC</name>
<dbReference type="Proteomes" id="UP000184063">
    <property type="component" value="Unassembled WGS sequence"/>
</dbReference>
<feature type="region of interest" description="Disordered" evidence="1">
    <location>
        <begin position="83"/>
        <end position="110"/>
    </location>
</feature>
<keyword evidence="2" id="KW-0812">Transmembrane</keyword>
<feature type="transmembrane region" description="Helical" evidence="2">
    <location>
        <begin position="49"/>
        <end position="69"/>
    </location>
</feature>
<keyword evidence="2" id="KW-0472">Membrane</keyword>
<evidence type="ECO:0000313" key="4">
    <source>
        <dbReference type="Proteomes" id="UP000184063"/>
    </source>
</evidence>
<sequence>MNPQFVPIPARRWSKPGPSTVFLKRLIGNWRRTHHISKRNEGRHVPQLVHIRGAGGCFMFASGIAWWLAFWSHLPQRVSAEIDPSSTTDAGGCSRAENPPHNGWKGLKGLSSKADECSKIKIQELREILARSSTRDPQRVPLTRWGHEQYSSNSLYIPYNN</sequence>
<dbReference type="AlphaFoldDB" id="A0A1M3TQU5"/>
<organism evidence="3 4">
    <name type="scientific">Aspergillus luchuensis (strain CBS 106.47)</name>
    <dbReference type="NCBI Taxonomy" id="1137211"/>
    <lineage>
        <taxon>Eukaryota</taxon>
        <taxon>Fungi</taxon>
        <taxon>Dikarya</taxon>
        <taxon>Ascomycota</taxon>
        <taxon>Pezizomycotina</taxon>
        <taxon>Eurotiomycetes</taxon>
        <taxon>Eurotiomycetidae</taxon>
        <taxon>Eurotiales</taxon>
        <taxon>Aspergillaceae</taxon>
        <taxon>Aspergillus</taxon>
        <taxon>Aspergillus subgen. Circumdati</taxon>
    </lineage>
</organism>
<gene>
    <name evidence="3" type="ORF">ASPFODRAFT_483717</name>
</gene>